<sequence length="80" mass="8666">MITKNNEILAITQSQYEQSVQGYNMAMQAGLTLSDFVKPRQAMTIDDGVATIHISGALTDNAPPIHEIAGGTDYRSLRKG</sequence>
<protein>
    <submittedName>
        <fullName evidence="1">Uncharacterized protein</fullName>
    </submittedName>
</protein>
<reference evidence="1" key="1">
    <citation type="journal article" date="2014" name="Front. Microbiol.">
        <title>High frequency of phylogenetically diverse reductive dehalogenase-homologous genes in deep subseafloor sedimentary metagenomes.</title>
        <authorList>
            <person name="Kawai M."/>
            <person name="Futagami T."/>
            <person name="Toyoda A."/>
            <person name="Takaki Y."/>
            <person name="Nishi S."/>
            <person name="Hori S."/>
            <person name="Arai W."/>
            <person name="Tsubouchi T."/>
            <person name="Morono Y."/>
            <person name="Uchiyama I."/>
            <person name="Ito T."/>
            <person name="Fujiyama A."/>
            <person name="Inagaki F."/>
            <person name="Takami H."/>
        </authorList>
    </citation>
    <scope>NUCLEOTIDE SEQUENCE</scope>
    <source>
        <strain evidence="1">Expedition CK06-06</strain>
    </source>
</reference>
<accession>X0RKQ5</accession>
<evidence type="ECO:0000313" key="1">
    <source>
        <dbReference type="EMBL" id="GAF69399.1"/>
    </source>
</evidence>
<gene>
    <name evidence="1" type="ORF">S01H1_04903</name>
</gene>
<dbReference type="EMBL" id="BARS01002564">
    <property type="protein sequence ID" value="GAF69399.1"/>
    <property type="molecule type" value="Genomic_DNA"/>
</dbReference>
<proteinExistence type="predicted"/>
<name>X0RKQ5_9ZZZZ</name>
<comment type="caution">
    <text evidence="1">The sequence shown here is derived from an EMBL/GenBank/DDBJ whole genome shotgun (WGS) entry which is preliminary data.</text>
</comment>
<dbReference type="AlphaFoldDB" id="X0RKQ5"/>
<organism evidence="1">
    <name type="scientific">marine sediment metagenome</name>
    <dbReference type="NCBI Taxonomy" id="412755"/>
    <lineage>
        <taxon>unclassified sequences</taxon>
        <taxon>metagenomes</taxon>
        <taxon>ecological metagenomes</taxon>
    </lineage>
</organism>
<feature type="non-terminal residue" evidence="1">
    <location>
        <position position="80"/>
    </location>
</feature>